<dbReference type="PANTHER" id="PTHR43646">
    <property type="entry name" value="GLYCOSYLTRANSFERASE"/>
    <property type="match status" value="1"/>
</dbReference>
<evidence type="ECO:0000313" key="9">
    <source>
        <dbReference type="EMBL" id="KAB1088245.1"/>
    </source>
</evidence>
<feature type="transmembrane region" description="Helical" evidence="6">
    <location>
        <begin position="660"/>
        <end position="680"/>
    </location>
</feature>
<name>A0A6A1TW03_NEOGA</name>
<dbReference type="AlphaFoldDB" id="A0A6A1TW03"/>
<dbReference type="SUPFAM" id="SSF53448">
    <property type="entry name" value="Nucleotide-diphospho-sugar transferases"/>
    <property type="match status" value="1"/>
</dbReference>
<evidence type="ECO:0000256" key="6">
    <source>
        <dbReference type="SAM" id="Phobius"/>
    </source>
</evidence>
<dbReference type="Gene3D" id="3.90.550.10">
    <property type="entry name" value="Spore Coat Polysaccharide Biosynthesis Protein SpsA, Chain A"/>
    <property type="match status" value="1"/>
</dbReference>
<protein>
    <submittedName>
        <fullName evidence="9">Glycosyltransferase</fullName>
    </submittedName>
</protein>
<dbReference type="InterPro" id="IPR001173">
    <property type="entry name" value="Glyco_trans_2-like"/>
</dbReference>
<dbReference type="PANTHER" id="PTHR43646:SF2">
    <property type="entry name" value="GLYCOSYLTRANSFERASE 2-LIKE DOMAIN-CONTAINING PROTEIN"/>
    <property type="match status" value="1"/>
</dbReference>
<evidence type="ECO:0000256" key="1">
    <source>
        <dbReference type="ARBA" id="ARBA00004236"/>
    </source>
</evidence>
<keyword evidence="4 9" id="KW-0808">Transferase</keyword>
<dbReference type="Proteomes" id="UP000386575">
    <property type="component" value="Unassembled WGS sequence"/>
</dbReference>
<evidence type="ECO:0000256" key="3">
    <source>
        <dbReference type="ARBA" id="ARBA00022676"/>
    </source>
</evidence>
<evidence type="ECO:0000259" key="8">
    <source>
        <dbReference type="Pfam" id="PF13579"/>
    </source>
</evidence>
<dbReference type="GO" id="GO:0016757">
    <property type="term" value="F:glycosyltransferase activity"/>
    <property type="evidence" value="ECO:0007669"/>
    <property type="project" value="UniProtKB-KW"/>
</dbReference>
<keyword evidence="6" id="KW-1133">Transmembrane helix</keyword>
<dbReference type="InterPro" id="IPR029044">
    <property type="entry name" value="Nucleotide-diphossugar_trans"/>
</dbReference>
<feature type="domain" description="Glycosyltransferase subfamily 4-like N-terminal" evidence="8">
    <location>
        <begin position="17"/>
        <end position="164"/>
    </location>
</feature>
<feature type="transmembrane region" description="Helical" evidence="6">
    <location>
        <begin position="685"/>
        <end position="701"/>
    </location>
</feature>
<feature type="domain" description="Glycosyltransferase 2-like" evidence="7">
    <location>
        <begin position="421"/>
        <end position="588"/>
    </location>
</feature>
<dbReference type="EMBL" id="VZUL01000002">
    <property type="protein sequence ID" value="KAB1088245.1"/>
    <property type="molecule type" value="Genomic_DNA"/>
</dbReference>
<comment type="caution">
    <text evidence="9">The sequence shown here is derived from an EMBL/GenBank/DDBJ whole genome shotgun (WGS) entry which is preliminary data.</text>
</comment>
<dbReference type="InterPro" id="IPR028098">
    <property type="entry name" value="Glyco_trans_4-like_N"/>
</dbReference>
<organism evidence="9 10">
    <name type="scientific">Neorhizobium galegae</name>
    <name type="common">Rhizobium galegae</name>
    <dbReference type="NCBI Taxonomy" id="399"/>
    <lineage>
        <taxon>Bacteria</taxon>
        <taxon>Pseudomonadati</taxon>
        <taxon>Pseudomonadota</taxon>
        <taxon>Alphaproteobacteria</taxon>
        <taxon>Hyphomicrobiales</taxon>
        <taxon>Rhizobiaceae</taxon>
        <taxon>Rhizobium/Agrobacterium group</taxon>
        <taxon>Neorhizobium</taxon>
    </lineage>
</organism>
<reference evidence="9 10" key="1">
    <citation type="submission" date="2019-09" db="EMBL/GenBank/DDBJ databases">
        <title>Genome sequencing of Ng87 strain.</title>
        <authorList>
            <person name="Karasev E.S."/>
            <person name="Andronov E."/>
        </authorList>
    </citation>
    <scope>NUCLEOTIDE SEQUENCE [LARGE SCALE GENOMIC DNA]</scope>
    <source>
        <strain evidence="9 10">Ng87</strain>
    </source>
</reference>
<dbReference type="CDD" id="cd02525">
    <property type="entry name" value="Succinoglycan_BP_ExoA"/>
    <property type="match status" value="1"/>
</dbReference>
<comment type="subcellular location">
    <subcellularLocation>
        <location evidence="1">Cell membrane</location>
    </subcellularLocation>
</comment>
<evidence type="ECO:0000256" key="5">
    <source>
        <dbReference type="ARBA" id="ARBA00023136"/>
    </source>
</evidence>
<dbReference type="Pfam" id="PF13579">
    <property type="entry name" value="Glyco_trans_4_4"/>
    <property type="match status" value="1"/>
</dbReference>
<keyword evidence="2" id="KW-1003">Cell membrane</keyword>
<evidence type="ECO:0000256" key="4">
    <source>
        <dbReference type="ARBA" id="ARBA00022679"/>
    </source>
</evidence>
<evidence type="ECO:0000259" key="7">
    <source>
        <dbReference type="Pfam" id="PF00535"/>
    </source>
</evidence>
<dbReference type="Pfam" id="PF00535">
    <property type="entry name" value="Glycos_transf_2"/>
    <property type="match status" value="1"/>
</dbReference>
<keyword evidence="6" id="KW-0812">Transmembrane</keyword>
<evidence type="ECO:0000313" key="10">
    <source>
        <dbReference type="Proteomes" id="UP000386575"/>
    </source>
</evidence>
<feature type="transmembrane region" description="Helical" evidence="6">
    <location>
        <begin position="707"/>
        <end position="728"/>
    </location>
</feature>
<dbReference type="GO" id="GO:0005886">
    <property type="term" value="C:plasma membrane"/>
    <property type="evidence" value="ECO:0007669"/>
    <property type="project" value="UniProtKB-SubCell"/>
</dbReference>
<accession>A0A6A1TW03</accession>
<keyword evidence="3" id="KW-0328">Glycosyltransferase</keyword>
<gene>
    <name evidence="9" type="ORF">F4V91_18550</name>
</gene>
<evidence type="ECO:0000256" key="2">
    <source>
        <dbReference type="ARBA" id="ARBA00022475"/>
    </source>
</evidence>
<proteinExistence type="predicted"/>
<sequence length="739" mass="81663">MELDDLTLNVLYLAHDMADAAIRRRVLTLKAGGASVTVAGFERGANVLADERDVTTVSLGQTADGRFAQRIGAVLAARMRLKRTLADIAAPDVIIARNLETLALAGRAVSMFSRRIPVVYECLDIHRLLLDEGMKGRLMRQAQRFFGRRASLLITSSPAFVDNFFKPRSGLDLPVLLLENKVLALEPEPVSEPILPRPPEPGKPWRIGWFGAIRCRKSLDMLIDFAARMDGKVEIVLRGRPAYSEFDDFDATVAAAPHVEFHGAYRNPEDLAAIYGDVQFAWAIDFFEEGLNSSWLLPNRLYEGGLYGAVPIALAGTETGRFVGKRGIGLVRNHVTPQTLEALFGEMTEARYVNLFSRLAAVERCQWVTGPAECRALVSRLVAQRPVAGRNVGRFNRAIVRWSMVLRSHSNAQMSEIRTLLVIPCLNEAATIAPLLHKLNGQRGDTDMLIVVADGGSQDGTPDIVQDLIPEIRDLVLIGNRKRIQSAAINLAVDRFGEDRDFLIRIDAHGDYPDDYCRTLLQEAVEMDADSVVVGMETIGFGTFQKATAVAQNSKLGNGGSKHRAGGGGEWVDHGHHALMRISAFRAVGGYDESFSHNEDAELDFRLRADAFRIWMTGKTYMTYYPRSTASALFRQYLAYGRGRAKNLVKHRTIPKLRQAIPLAVAPVVVAALLALLYWWAAVPMVVWAAACIGYGFWLAVGQKNPYGPLASLSAMIMHFAWSAGFWLELIGIRPRRIA</sequence>
<keyword evidence="5 6" id="KW-0472">Membrane</keyword>
<dbReference type="SUPFAM" id="SSF53756">
    <property type="entry name" value="UDP-Glycosyltransferase/glycogen phosphorylase"/>
    <property type="match status" value="1"/>
</dbReference>